<evidence type="ECO:0000256" key="1">
    <source>
        <dbReference type="SAM" id="Phobius"/>
    </source>
</evidence>
<dbReference type="RefSeq" id="WP_160554159.1">
    <property type="nucleotide sequence ID" value="NZ_CP047650.1"/>
</dbReference>
<keyword evidence="1" id="KW-1133">Transmembrane helix</keyword>
<feature type="domain" description="Chemotaxis methyl-accepting receptor HlyB-like 4HB MCP" evidence="2">
    <location>
        <begin position="19"/>
        <end position="180"/>
    </location>
</feature>
<keyword evidence="1" id="KW-0812">Transmembrane</keyword>
<organism evidence="3 4">
    <name type="scientific">Xylophilus rhododendri</name>
    <dbReference type="NCBI Taxonomy" id="2697032"/>
    <lineage>
        <taxon>Bacteria</taxon>
        <taxon>Pseudomonadati</taxon>
        <taxon>Pseudomonadota</taxon>
        <taxon>Betaproteobacteria</taxon>
        <taxon>Burkholderiales</taxon>
        <taxon>Xylophilus</taxon>
    </lineage>
</organism>
<gene>
    <name evidence="3" type="ORF">GT347_21625</name>
</gene>
<dbReference type="AlphaFoldDB" id="A0A857JC86"/>
<sequence>MNPLRRLTEGPAIALTSSLICVALCLGLGISANVFSSNSNRAASQIATNWFPSVRAIGQIRDAAYELRRVEARVVLAERGCDGISCDAPLMKARQAMSRAESTYEPLVSEPDEHLLYQSYLHQKQDYFRSQDQVTQFAATRQPTAVRFLTHSQFAFDEMIETLSRLSDLNVREGAKSKAQVEEQHERTMLALNALTALLLACGGLLLFHLVRLSTRRR</sequence>
<evidence type="ECO:0000259" key="2">
    <source>
        <dbReference type="Pfam" id="PF12729"/>
    </source>
</evidence>
<dbReference type="EMBL" id="CP047650">
    <property type="protein sequence ID" value="QHJ00349.1"/>
    <property type="molecule type" value="Genomic_DNA"/>
</dbReference>
<keyword evidence="4" id="KW-1185">Reference proteome</keyword>
<dbReference type="KEGG" id="xyk:GT347_21625"/>
<protein>
    <recommendedName>
        <fullName evidence="2">Chemotaxis methyl-accepting receptor HlyB-like 4HB MCP domain-containing protein</fullName>
    </recommendedName>
</protein>
<dbReference type="Proteomes" id="UP000464787">
    <property type="component" value="Chromosome"/>
</dbReference>
<feature type="transmembrane region" description="Helical" evidence="1">
    <location>
        <begin position="12"/>
        <end position="35"/>
    </location>
</feature>
<proteinExistence type="predicted"/>
<reference evidence="3 4" key="1">
    <citation type="submission" date="2020-01" db="EMBL/GenBank/DDBJ databases">
        <title>Genome sequencing of strain KACC 21265.</title>
        <authorList>
            <person name="Heo J."/>
            <person name="Kim S.-J."/>
            <person name="Kim J.-S."/>
            <person name="Hong S.-B."/>
            <person name="Kwon S.-W."/>
        </authorList>
    </citation>
    <scope>NUCLEOTIDE SEQUENCE [LARGE SCALE GENOMIC DNA]</scope>
    <source>
        <strain evidence="3 4">KACC 21265</strain>
    </source>
</reference>
<dbReference type="InterPro" id="IPR024478">
    <property type="entry name" value="HlyB_4HB_MCP"/>
</dbReference>
<evidence type="ECO:0000313" key="4">
    <source>
        <dbReference type="Proteomes" id="UP000464787"/>
    </source>
</evidence>
<evidence type="ECO:0000313" key="3">
    <source>
        <dbReference type="EMBL" id="QHJ00349.1"/>
    </source>
</evidence>
<keyword evidence="1" id="KW-0472">Membrane</keyword>
<feature type="transmembrane region" description="Helical" evidence="1">
    <location>
        <begin position="190"/>
        <end position="211"/>
    </location>
</feature>
<accession>A0A857JC86</accession>
<name>A0A857JC86_9BURK</name>
<dbReference type="Pfam" id="PF12729">
    <property type="entry name" value="4HB_MCP_1"/>
    <property type="match status" value="1"/>
</dbReference>